<proteinExistence type="predicted"/>
<keyword evidence="2" id="KW-1185">Reference proteome</keyword>
<dbReference type="STRING" id="858640.A3K86_17540"/>
<evidence type="ECO:0000313" key="2">
    <source>
        <dbReference type="Proteomes" id="UP000078503"/>
    </source>
</evidence>
<sequence length="79" mass="8927">MSGTVTVTESGDFNWQTPAHVNSINKGKLRAVQLITSQVIVLRVTSKGDANSQHWVISRDMCSDADFRTLSFYTRYYLL</sequence>
<evidence type="ECO:0000313" key="1">
    <source>
        <dbReference type="EMBL" id="OAN12575.1"/>
    </source>
</evidence>
<gene>
    <name evidence="1" type="ORF">A3K86_17540</name>
</gene>
<protein>
    <submittedName>
        <fullName evidence="1">Uncharacterized protein</fullName>
    </submittedName>
</protein>
<dbReference type="Pfam" id="PF07254">
    <property type="entry name" value="Cpta_toxin"/>
    <property type="match status" value="1"/>
</dbReference>
<dbReference type="AlphaFoldDB" id="A0A178K6I1"/>
<dbReference type="EMBL" id="LVHF01000031">
    <property type="protein sequence ID" value="OAN12575.1"/>
    <property type="molecule type" value="Genomic_DNA"/>
</dbReference>
<organism evidence="1 2">
    <name type="scientific">Photobacterium jeanii</name>
    <dbReference type="NCBI Taxonomy" id="858640"/>
    <lineage>
        <taxon>Bacteria</taxon>
        <taxon>Pseudomonadati</taxon>
        <taxon>Pseudomonadota</taxon>
        <taxon>Gammaproteobacteria</taxon>
        <taxon>Vibrionales</taxon>
        <taxon>Vibrionaceae</taxon>
        <taxon>Photobacterium</taxon>
    </lineage>
</organism>
<name>A0A178K6I1_9GAMM</name>
<dbReference type="InterPro" id="IPR009883">
    <property type="entry name" value="YgfX"/>
</dbReference>
<reference evidence="1 2" key="1">
    <citation type="submission" date="2016-03" db="EMBL/GenBank/DDBJ databases">
        <title>Photobacterium proteolyticum sp. nov. a protease producing bacterium isolated from ocean sediments of Laizhou Bay.</title>
        <authorList>
            <person name="Li Y."/>
        </authorList>
    </citation>
    <scope>NUCLEOTIDE SEQUENCE [LARGE SCALE GENOMIC DNA]</scope>
    <source>
        <strain evidence="1 2">R-40508</strain>
    </source>
</reference>
<comment type="caution">
    <text evidence="1">The sequence shown here is derived from an EMBL/GenBank/DDBJ whole genome shotgun (WGS) entry which is preliminary data.</text>
</comment>
<dbReference type="Proteomes" id="UP000078503">
    <property type="component" value="Unassembled WGS sequence"/>
</dbReference>
<accession>A0A178K6I1</accession>